<name>A0A1S9DX44_ASPOZ</name>
<evidence type="ECO:0000313" key="8">
    <source>
        <dbReference type="Proteomes" id="UP000190312"/>
    </source>
</evidence>
<dbReference type="GO" id="GO:0006742">
    <property type="term" value="P:NADP+ catabolic process"/>
    <property type="evidence" value="ECO:0007669"/>
    <property type="project" value="TreeGrafter"/>
</dbReference>
<reference evidence="7 8" key="1">
    <citation type="submission" date="2016-10" db="EMBL/GenBank/DDBJ databases">
        <title>Genome sequencing of Aspergillus oryzae BCC7051.</title>
        <authorList>
            <person name="Thammarongtham C."/>
            <person name="Vorapreeda T."/>
            <person name="Nookaew I."/>
            <person name="Srisuk T."/>
            <person name="Land M."/>
            <person name="Jeennor S."/>
            <person name="Laoteng K."/>
        </authorList>
    </citation>
    <scope>NUCLEOTIDE SEQUENCE [LARGE SCALE GENOMIC DNA]</scope>
    <source>
        <strain evidence="7 8">BCC7051</strain>
    </source>
</reference>
<sequence length="220" mass="25001">MASSTNSTSVPSGMLPSVINVTRLPFDLHCETDLSALRIAESRGQFRLHHTAFYIRVSAHIFWWVLRKPRILLLERALCDTRPGYWEPPGGAAEDQDETPGDALKREVGEETGLQLSQVTHTLPTQTWTRSKGREDYNWVGLPCIIKVSELETFESRGSSQRASQPVLKWEDIIRLNPEEHQNFAWATEEEVRCDKYKMFGNHKETALKAFAAVTENCSV</sequence>
<keyword evidence="2" id="KW-0479">Metal-binding</keyword>
<dbReference type="GO" id="GO:0005829">
    <property type="term" value="C:cytosol"/>
    <property type="evidence" value="ECO:0007669"/>
    <property type="project" value="TreeGrafter"/>
</dbReference>
<proteinExistence type="predicted"/>
<keyword evidence="4" id="KW-0460">Magnesium</keyword>
<comment type="cofactor">
    <cofactor evidence="1">
        <name>Mg(2+)</name>
        <dbReference type="ChEBI" id="CHEBI:18420"/>
    </cofactor>
</comment>
<dbReference type="SUPFAM" id="SSF55811">
    <property type="entry name" value="Nudix"/>
    <property type="match status" value="1"/>
</dbReference>
<evidence type="ECO:0000256" key="3">
    <source>
        <dbReference type="ARBA" id="ARBA00022801"/>
    </source>
</evidence>
<comment type="caution">
    <text evidence="7">The sequence shown here is derived from an EMBL/GenBank/DDBJ whole genome shotgun (WGS) entry which is preliminary data.</text>
</comment>
<dbReference type="GO" id="GO:0035529">
    <property type="term" value="F:NADH pyrophosphatase activity"/>
    <property type="evidence" value="ECO:0007669"/>
    <property type="project" value="TreeGrafter"/>
</dbReference>
<organism evidence="7 8">
    <name type="scientific">Aspergillus oryzae</name>
    <name type="common">Yellow koji mold</name>
    <dbReference type="NCBI Taxonomy" id="5062"/>
    <lineage>
        <taxon>Eukaryota</taxon>
        <taxon>Fungi</taxon>
        <taxon>Dikarya</taxon>
        <taxon>Ascomycota</taxon>
        <taxon>Pezizomycotina</taxon>
        <taxon>Eurotiomycetes</taxon>
        <taxon>Eurotiomycetidae</taxon>
        <taxon>Eurotiales</taxon>
        <taxon>Aspergillaceae</taxon>
        <taxon>Aspergillus</taxon>
        <taxon>Aspergillus subgen. Circumdati</taxon>
    </lineage>
</organism>
<dbReference type="Proteomes" id="UP001165205">
    <property type="component" value="Unassembled WGS sequence"/>
</dbReference>
<evidence type="ECO:0000259" key="5">
    <source>
        <dbReference type="PROSITE" id="PS51462"/>
    </source>
</evidence>
<dbReference type="PROSITE" id="PS51462">
    <property type="entry name" value="NUDIX"/>
    <property type="match status" value="1"/>
</dbReference>
<keyword evidence="3 7" id="KW-0378">Hydrolase</keyword>
<dbReference type="PANTHER" id="PTHR42904">
    <property type="entry name" value="NUDIX HYDROLASE, NUDC SUBFAMILY"/>
    <property type="match status" value="1"/>
</dbReference>
<reference evidence="6" key="2">
    <citation type="submission" date="2023-04" db="EMBL/GenBank/DDBJ databases">
        <title>Aspergillus oryzae NBRC 4228.</title>
        <authorList>
            <person name="Ichikawa N."/>
            <person name="Sato H."/>
            <person name="Tonouchi N."/>
        </authorList>
    </citation>
    <scope>NUCLEOTIDE SEQUENCE</scope>
    <source>
        <strain evidence="6">NBRC 4228</strain>
    </source>
</reference>
<dbReference type="InterPro" id="IPR000086">
    <property type="entry name" value="NUDIX_hydrolase_dom"/>
</dbReference>
<evidence type="ECO:0000256" key="2">
    <source>
        <dbReference type="ARBA" id="ARBA00022723"/>
    </source>
</evidence>
<protein>
    <submittedName>
        <fullName evidence="7">NUDIX hydrolase</fullName>
    </submittedName>
    <submittedName>
        <fullName evidence="6">Unnamed protein product</fullName>
    </submittedName>
</protein>
<dbReference type="GO" id="GO:0019677">
    <property type="term" value="P:NAD+ catabolic process"/>
    <property type="evidence" value="ECO:0007669"/>
    <property type="project" value="TreeGrafter"/>
</dbReference>
<feature type="domain" description="Nudix hydrolase" evidence="5">
    <location>
        <begin position="48"/>
        <end position="213"/>
    </location>
</feature>
<dbReference type="CDD" id="cd02883">
    <property type="entry name" value="NUDIX_Hydrolase"/>
    <property type="match status" value="1"/>
</dbReference>
<evidence type="ECO:0000313" key="7">
    <source>
        <dbReference type="EMBL" id="OOO13641.1"/>
    </source>
</evidence>
<dbReference type="EMBL" id="MKZY01000002">
    <property type="protein sequence ID" value="OOO13641.1"/>
    <property type="molecule type" value="Genomic_DNA"/>
</dbReference>
<dbReference type="InterPro" id="IPR050241">
    <property type="entry name" value="NAD-cap_RNA_hydrolase_NudC"/>
</dbReference>
<dbReference type="Proteomes" id="UP000190312">
    <property type="component" value="Unassembled WGS sequence"/>
</dbReference>
<accession>A0A1S9DX44</accession>
<evidence type="ECO:0000256" key="4">
    <source>
        <dbReference type="ARBA" id="ARBA00022842"/>
    </source>
</evidence>
<dbReference type="VEuPathDB" id="FungiDB:AO090166000034"/>
<dbReference type="GO" id="GO:0046872">
    <property type="term" value="F:metal ion binding"/>
    <property type="evidence" value="ECO:0007669"/>
    <property type="project" value="UniProtKB-KW"/>
</dbReference>
<dbReference type="EMBL" id="BSYA01000302">
    <property type="protein sequence ID" value="GMG38404.1"/>
    <property type="molecule type" value="Genomic_DNA"/>
</dbReference>
<dbReference type="GO" id="GO:0005777">
    <property type="term" value="C:peroxisome"/>
    <property type="evidence" value="ECO:0007669"/>
    <property type="project" value="TreeGrafter"/>
</dbReference>
<dbReference type="PANTHER" id="PTHR42904:SF1">
    <property type="entry name" value="NUCLEOSIDE DIPHOSPHATE-LINKED MOIETY X MOTIF 17"/>
    <property type="match status" value="1"/>
</dbReference>
<dbReference type="AlphaFoldDB" id="A0A1S9DX44"/>
<evidence type="ECO:0000313" key="6">
    <source>
        <dbReference type="EMBL" id="GMG38404.1"/>
    </source>
</evidence>
<evidence type="ECO:0000256" key="1">
    <source>
        <dbReference type="ARBA" id="ARBA00001946"/>
    </source>
</evidence>
<dbReference type="Gene3D" id="3.90.79.10">
    <property type="entry name" value="Nucleoside Triphosphate Pyrophosphohydrolase"/>
    <property type="match status" value="1"/>
</dbReference>
<dbReference type="OrthoDB" id="10251412at2759"/>
<gene>
    <name evidence="6" type="ORF">Aory04_001311600</name>
    <name evidence="7" type="ORF">OAory_01013900</name>
</gene>
<dbReference type="InterPro" id="IPR015797">
    <property type="entry name" value="NUDIX_hydrolase-like_dom_sf"/>
</dbReference>
<dbReference type="Pfam" id="PF00293">
    <property type="entry name" value="NUDIX"/>
    <property type="match status" value="1"/>
</dbReference>